<reference evidence="1 2" key="1">
    <citation type="submission" date="2017-09" db="EMBL/GenBank/DDBJ databases">
        <title>Metagenomic Analysis Reveals Denitrifying Candidatus Accumulibacter and Flanking Population as a Source of N2O.</title>
        <authorList>
            <person name="Gao H."/>
            <person name="Mao Y."/>
            <person name="Zhao X."/>
            <person name="Liu W.-T."/>
            <person name="Zhang T."/>
            <person name="Wells G."/>
        </authorList>
    </citation>
    <scope>NUCLEOTIDE SEQUENCE [LARGE SCALE GENOMIC DNA]</scope>
    <source>
        <strain evidence="1">CANDO_2_IC</strain>
    </source>
</reference>
<evidence type="ECO:0000313" key="2">
    <source>
        <dbReference type="Proteomes" id="UP000342300"/>
    </source>
</evidence>
<evidence type="ECO:0000313" key="1">
    <source>
        <dbReference type="EMBL" id="MQM30010.1"/>
    </source>
</evidence>
<sequence>MVDPRTWPISSARFATDICDAQAVDFLGARNHRKTYPFCSGGLKSFATVKDLMTDLNAED</sequence>
<comment type="caution">
    <text evidence="1">The sequence shown here is derived from an EMBL/GenBank/DDBJ whole genome shotgun (WGS) entry which is preliminary data.</text>
</comment>
<gene>
    <name evidence="1" type="ORF">CRU78_05475</name>
</gene>
<proteinExistence type="predicted"/>
<accession>A0A6A7RSE0</accession>
<protein>
    <submittedName>
        <fullName evidence="1">Uncharacterized protein</fullName>
    </submittedName>
</protein>
<name>A0A6A7RSE0_9PROT</name>
<dbReference type="AlphaFoldDB" id="A0A6A7RSE0"/>
<dbReference type="Proteomes" id="UP000342300">
    <property type="component" value="Unassembled WGS sequence"/>
</dbReference>
<organism evidence="1 2">
    <name type="scientific">Candidatus Accumulibacter phosphatis</name>
    <dbReference type="NCBI Taxonomy" id="327160"/>
    <lineage>
        <taxon>Bacteria</taxon>
        <taxon>Pseudomonadati</taxon>
        <taxon>Pseudomonadota</taxon>
        <taxon>Betaproteobacteria</taxon>
        <taxon>Candidatus Accumulibacter</taxon>
    </lineage>
</organism>
<dbReference type="EMBL" id="PDHS01000119">
    <property type="protein sequence ID" value="MQM30010.1"/>
    <property type="molecule type" value="Genomic_DNA"/>
</dbReference>